<keyword evidence="5" id="KW-1185">Reference proteome</keyword>
<name>A0ABQ9XCR6_9EUKA</name>
<dbReference type="InterPro" id="IPR029052">
    <property type="entry name" value="Metallo-depent_PP-like"/>
</dbReference>
<evidence type="ECO:0000313" key="5">
    <source>
        <dbReference type="Proteomes" id="UP001281761"/>
    </source>
</evidence>
<organism evidence="4 5">
    <name type="scientific">Blattamonas nauphoetae</name>
    <dbReference type="NCBI Taxonomy" id="2049346"/>
    <lineage>
        <taxon>Eukaryota</taxon>
        <taxon>Metamonada</taxon>
        <taxon>Preaxostyla</taxon>
        <taxon>Oxymonadida</taxon>
        <taxon>Blattamonas</taxon>
    </lineage>
</organism>
<keyword evidence="2" id="KW-0732">Signal</keyword>
<feature type="transmembrane region" description="Helical" evidence="1">
    <location>
        <begin position="601"/>
        <end position="626"/>
    </location>
</feature>
<dbReference type="EMBL" id="JARBJD010000161">
    <property type="protein sequence ID" value="KAK2949145.1"/>
    <property type="molecule type" value="Genomic_DNA"/>
</dbReference>
<evidence type="ECO:0000259" key="3">
    <source>
        <dbReference type="Pfam" id="PF00149"/>
    </source>
</evidence>
<dbReference type="Pfam" id="PF00149">
    <property type="entry name" value="Metallophos"/>
    <property type="match status" value="1"/>
</dbReference>
<comment type="caution">
    <text evidence="4">The sequence shown here is derived from an EMBL/GenBank/DDBJ whole genome shotgun (WGS) entry which is preliminary data.</text>
</comment>
<keyword evidence="1" id="KW-1133">Transmembrane helix</keyword>
<evidence type="ECO:0000256" key="1">
    <source>
        <dbReference type="SAM" id="Phobius"/>
    </source>
</evidence>
<gene>
    <name evidence="4" type="ORF">BLNAU_15871</name>
</gene>
<dbReference type="InterPro" id="IPR006179">
    <property type="entry name" value="5_nucleotidase/apyrase"/>
</dbReference>
<dbReference type="SUPFAM" id="SSF55816">
    <property type="entry name" value="5'-nucleotidase (syn. UDP-sugar hydrolase), C-terminal domain"/>
    <property type="match status" value="1"/>
</dbReference>
<dbReference type="Proteomes" id="UP001281761">
    <property type="component" value="Unassembled WGS sequence"/>
</dbReference>
<feature type="domain" description="Calcineurin-like phosphoesterase" evidence="3">
    <location>
        <begin position="24"/>
        <end position="157"/>
    </location>
</feature>
<dbReference type="Gene3D" id="3.90.780.10">
    <property type="entry name" value="5'-Nucleotidase, C-terminal domain"/>
    <property type="match status" value="1"/>
</dbReference>
<dbReference type="PANTHER" id="PTHR11575">
    <property type="entry name" value="5'-NUCLEOTIDASE-RELATED"/>
    <property type="match status" value="1"/>
</dbReference>
<evidence type="ECO:0000256" key="2">
    <source>
        <dbReference type="SAM" id="SignalP"/>
    </source>
</evidence>
<reference evidence="4 5" key="1">
    <citation type="journal article" date="2022" name="bioRxiv">
        <title>Genomics of Preaxostyla Flagellates Illuminates Evolutionary Transitions and the Path Towards Mitochondrial Loss.</title>
        <authorList>
            <person name="Novak L.V.F."/>
            <person name="Treitli S.C."/>
            <person name="Pyrih J."/>
            <person name="Halakuc P."/>
            <person name="Pipaliya S.V."/>
            <person name="Vacek V."/>
            <person name="Brzon O."/>
            <person name="Soukal P."/>
            <person name="Eme L."/>
            <person name="Dacks J.B."/>
            <person name="Karnkowska A."/>
            <person name="Elias M."/>
            <person name="Hampl V."/>
        </authorList>
    </citation>
    <scope>NUCLEOTIDE SEQUENCE [LARGE SCALE GENOMIC DNA]</scope>
    <source>
        <strain evidence="4">NAU3</strain>
        <tissue evidence="4">Gut</tissue>
    </source>
</reference>
<feature type="signal peptide" evidence="2">
    <location>
        <begin position="1"/>
        <end position="22"/>
    </location>
</feature>
<dbReference type="PANTHER" id="PTHR11575:SF22">
    <property type="entry name" value="ADL392WP"/>
    <property type="match status" value="1"/>
</dbReference>
<keyword evidence="1" id="KW-0472">Membrane</keyword>
<feature type="chain" id="PRO_5046930985" evidence="2">
    <location>
        <begin position="23"/>
        <end position="645"/>
    </location>
</feature>
<protein>
    <submittedName>
        <fullName evidence="4">Phosphoprotein phosphatase</fullName>
    </submittedName>
</protein>
<dbReference type="InterPro" id="IPR036907">
    <property type="entry name" value="5'-Nucleotdase_C_sf"/>
</dbReference>
<proteinExistence type="predicted"/>
<dbReference type="InterPro" id="IPR004843">
    <property type="entry name" value="Calcineurin-like_PHP"/>
</dbReference>
<dbReference type="SUPFAM" id="SSF56300">
    <property type="entry name" value="Metallo-dependent phosphatases"/>
    <property type="match status" value="1"/>
</dbReference>
<evidence type="ECO:0000313" key="4">
    <source>
        <dbReference type="EMBL" id="KAK2949145.1"/>
    </source>
</evidence>
<sequence length="645" mass="72136">MSFVVFLLISLSSGSINNGVHNYKIIHTTDVHGWINGRPHEPKYTADYSDLLNFVYHSKMNADPNTTVLLFDTGDLVQGTGLSDATEPMGSFVLDVVQQFPYDGLCIGNHELYDAPTIEYIRSHVIPSWNGKYLGANVALSNGQSFTQPFRIIPLENGQGNVVVLGFLYNFKSADPSVRITDLETTMQGTSIRRACATQNIAFIVGLCHVASTDEDLQIIRNYIGKYCPRKPLILLTGHSHWERASTPDDHTQIMESGAYYRQIGLLEFSITSAENLRNNENLMDEVMAKMKEDDEERRHVLENGDATTSFSPTSELFAIHNDHTAQLDDNIPGDTPIMLSFKQNFLATKLTVFQAFSKWKSTTDWNIPLATATRETIKRKYKELELDTPLGYSPHYYKKAVLPKAGEYSAHYLVVDEILPQTVDPTHSSYYCFVAGSAAIRSHIFEGLFVADDLYTLDPFNNEISVLSRIKGDVLMALLESDLSTQAIQDGMRFDEDLISGEGESEKLCLESNDNTNSESVKFNTKYAATHNQWNPDEGYFIAGGSYDVKVLQGILASMGVHTTITNTGLFMRDQIKKFITTYWQKNDESSLHPAQFPTALLVTILIIFLLAAACTTVLTVVGCVRKNWKPYSHESSPLIERLG</sequence>
<dbReference type="Gene3D" id="3.60.21.10">
    <property type="match status" value="1"/>
</dbReference>
<accession>A0ABQ9XCR6</accession>
<keyword evidence="1" id="KW-0812">Transmembrane</keyword>